<dbReference type="SUPFAM" id="SSF54909">
    <property type="entry name" value="Dimeric alpha+beta barrel"/>
    <property type="match status" value="1"/>
</dbReference>
<dbReference type="InterPro" id="IPR005545">
    <property type="entry name" value="YCII"/>
</dbReference>
<dbReference type="Pfam" id="PF03795">
    <property type="entry name" value="YCII"/>
    <property type="match status" value="1"/>
</dbReference>
<reference evidence="3 4" key="1">
    <citation type="submission" date="2024-03" db="EMBL/GenBank/DDBJ databases">
        <title>Natural products discovery in diverse microorganisms through a two-stage MS feature dereplication strategy.</title>
        <authorList>
            <person name="Zhang R."/>
        </authorList>
    </citation>
    <scope>NUCLEOTIDE SEQUENCE [LARGE SCALE GENOMIC DNA]</scope>
    <source>
        <strain evidence="3 4">18930</strain>
    </source>
</reference>
<protein>
    <submittedName>
        <fullName evidence="3">YciI family protein</fullName>
    </submittedName>
</protein>
<evidence type="ECO:0000259" key="2">
    <source>
        <dbReference type="Pfam" id="PF03795"/>
    </source>
</evidence>
<evidence type="ECO:0000313" key="4">
    <source>
        <dbReference type="Proteomes" id="UP001432000"/>
    </source>
</evidence>
<evidence type="ECO:0000313" key="3">
    <source>
        <dbReference type="EMBL" id="WXG71227.1"/>
    </source>
</evidence>
<dbReference type="Proteomes" id="UP001432000">
    <property type="component" value="Chromosome"/>
</dbReference>
<dbReference type="RefSeq" id="WP_338892947.1">
    <property type="nucleotide sequence ID" value="NZ_CP147846.1"/>
</dbReference>
<accession>A0ABZ2PT93</accession>
<dbReference type="Gene3D" id="3.30.70.1060">
    <property type="entry name" value="Dimeric alpha+beta barrel"/>
    <property type="match status" value="1"/>
</dbReference>
<organism evidence="3 4">
    <name type="scientific">Rhodococcus sovatensis</name>
    <dbReference type="NCBI Taxonomy" id="1805840"/>
    <lineage>
        <taxon>Bacteria</taxon>
        <taxon>Bacillati</taxon>
        <taxon>Actinomycetota</taxon>
        <taxon>Actinomycetes</taxon>
        <taxon>Mycobacteriales</taxon>
        <taxon>Nocardiaceae</taxon>
        <taxon>Rhodococcus</taxon>
    </lineage>
</organism>
<dbReference type="EMBL" id="CP147846">
    <property type="protein sequence ID" value="WXG71227.1"/>
    <property type="molecule type" value="Genomic_DNA"/>
</dbReference>
<keyword evidence="4" id="KW-1185">Reference proteome</keyword>
<dbReference type="PANTHER" id="PTHR35174">
    <property type="entry name" value="BLL7171 PROTEIN-RELATED"/>
    <property type="match status" value="1"/>
</dbReference>
<evidence type="ECO:0000256" key="1">
    <source>
        <dbReference type="ARBA" id="ARBA00007689"/>
    </source>
</evidence>
<name>A0ABZ2PT93_9NOCA</name>
<proteinExistence type="inferred from homology"/>
<sequence>MKYMLLINAPSAEFDNGCSVEDWVQFGKEMQDAGVWVTGHALADLTTATTVQVDSAGERSVTDGPFAETREVLGGFEVIDVPDLDAALDWAARCPGSRGGGSVVVRPIAEF</sequence>
<feature type="domain" description="YCII-related" evidence="2">
    <location>
        <begin position="1"/>
        <end position="111"/>
    </location>
</feature>
<gene>
    <name evidence="3" type="ORF">WDS16_12500</name>
</gene>
<dbReference type="PANTHER" id="PTHR35174:SF3">
    <property type="entry name" value="BLL7171 PROTEIN"/>
    <property type="match status" value="1"/>
</dbReference>
<dbReference type="InterPro" id="IPR011008">
    <property type="entry name" value="Dimeric_a/b-barrel"/>
</dbReference>
<comment type="similarity">
    <text evidence="1">Belongs to the YciI family.</text>
</comment>